<feature type="domain" description="Ribonuclease A-domain" evidence="4">
    <location>
        <begin position="961"/>
        <end position="1077"/>
    </location>
</feature>
<feature type="coiled-coil region" evidence="1">
    <location>
        <begin position="27"/>
        <end position="71"/>
    </location>
</feature>
<feature type="region of interest" description="Disordered" evidence="2">
    <location>
        <begin position="311"/>
        <end position="335"/>
    </location>
</feature>
<keyword evidence="1" id="KW-0175">Coiled coil</keyword>
<evidence type="ECO:0000256" key="1">
    <source>
        <dbReference type="SAM" id="Coils"/>
    </source>
</evidence>
<evidence type="ECO:0000313" key="5">
    <source>
        <dbReference type="EMBL" id="KAK6476686.1"/>
    </source>
</evidence>
<dbReference type="SUPFAM" id="SSF54076">
    <property type="entry name" value="RNase A-like"/>
    <property type="match status" value="1"/>
</dbReference>
<feature type="region of interest" description="Disordered" evidence="2">
    <location>
        <begin position="453"/>
        <end position="472"/>
    </location>
</feature>
<keyword evidence="6" id="KW-1185">Reference proteome</keyword>
<dbReference type="Gene3D" id="3.10.130.10">
    <property type="entry name" value="Ribonuclease A-like domain"/>
    <property type="match status" value="1"/>
</dbReference>
<dbReference type="PANTHER" id="PTHR37915:SF3">
    <property type="match status" value="1"/>
</dbReference>
<evidence type="ECO:0000256" key="3">
    <source>
        <dbReference type="SAM" id="Phobius"/>
    </source>
</evidence>
<accession>A0ABR0YWB4</accession>
<feature type="transmembrane region" description="Helical" evidence="3">
    <location>
        <begin position="7"/>
        <end position="27"/>
    </location>
</feature>
<dbReference type="InterPro" id="IPR036816">
    <property type="entry name" value="RNaseA-like_dom_sf"/>
</dbReference>
<gene>
    <name evidence="5" type="ORF">HHUSO_G23150</name>
</gene>
<evidence type="ECO:0000313" key="6">
    <source>
        <dbReference type="Proteomes" id="UP001369086"/>
    </source>
</evidence>
<organism evidence="5 6">
    <name type="scientific">Huso huso</name>
    <name type="common">Beluga</name>
    <name type="synonym">Acipenser huso</name>
    <dbReference type="NCBI Taxonomy" id="61971"/>
    <lineage>
        <taxon>Eukaryota</taxon>
        <taxon>Metazoa</taxon>
        <taxon>Chordata</taxon>
        <taxon>Craniata</taxon>
        <taxon>Vertebrata</taxon>
        <taxon>Euteleostomi</taxon>
        <taxon>Actinopterygii</taxon>
        <taxon>Chondrostei</taxon>
        <taxon>Acipenseriformes</taxon>
        <taxon>Acipenseridae</taxon>
        <taxon>Huso</taxon>
    </lineage>
</organism>
<protein>
    <recommendedName>
        <fullName evidence="4">Ribonuclease A-domain domain-containing protein</fullName>
    </recommendedName>
</protein>
<feature type="region of interest" description="Disordered" evidence="2">
    <location>
        <begin position="150"/>
        <end position="224"/>
    </location>
</feature>
<proteinExistence type="predicted"/>
<keyword evidence="3" id="KW-1133">Transmembrane helix</keyword>
<evidence type="ECO:0000259" key="4">
    <source>
        <dbReference type="SMART" id="SM00092"/>
    </source>
</evidence>
<reference evidence="5 6" key="1">
    <citation type="submission" date="2021-05" db="EMBL/GenBank/DDBJ databases">
        <authorList>
            <person name="Zahm M."/>
            <person name="Klopp C."/>
            <person name="Cabau C."/>
            <person name="Kuhl H."/>
            <person name="Suciu R."/>
            <person name="Ciorpac M."/>
            <person name="Holostenco D."/>
            <person name="Gessner J."/>
            <person name="Wuertz S."/>
            <person name="Hohne C."/>
            <person name="Stock M."/>
            <person name="Gislard M."/>
            <person name="Lluch J."/>
            <person name="Milhes M."/>
            <person name="Lampietro C."/>
            <person name="Lopez Roques C."/>
            <person name="Donnadieu C."/>
            <person name="Du K."/>
            <person name="Schartl M."/>
            <person name="Guiguen Y."/>
        </authorList>
    </citation>
    <scope>NUCLEOTIDE SEQUENCE [LARGE SCALE GENOMIC DNA]</scope>
    <source>
        <strain evidence="5">Hh-F2</strain>
        <tissue evidence="5">Blood</tissue>
    </source>
</reference>
<keyword evidence="3" id="KW-0472">Membrane</keyword>
<dbReference type="EMBL" id="JAHFZB010000022">
    <property type="protein sequence ID" value="KAK6476686.1"/>
    <property type="molecule type" value="Genomic_DNA"/>
</dbReference>
<dbReference type="InterPro" id="IPR023412">
    <property type="entry name" value="RNaseA_domain"/>
</dbReference>
<feature type="compositionally biased region" description="Basic and acidic residues" evidence="2">
    <location>
        <begin position="481"/>
        <end position="490"/>
    </location>
</feature>
<feature type="compositionally biased region" description="Polar residues" evidence="2">
    <location>
        <begin position="311"/>
        <end position="328"/>
    </location>
</feature>
<sequence length="1086" mass="120507">MNSVRSVCYFPVCWLVFHVICLFLVWINVAELQEKLQEQQISQQEAQRELLDTERRQLEAVRQAHEAELRQLRDWHREQRRQLLGAEGVSFEELDYESDFSSNGESQHSITAELEWEQQTLLDMDPQQNDNPTNEGAENSLLPEWCVLPAEETGQPPSEGGQEHHTEGTDYTGGSPRVSPDTEGTAVSKEPREEAVSDQALQPNSPEPGATELDRKKEEASWGALPAEDRNAMFAVYRKEATIQIEALEAELEKLRQDSQQKTKKLKKLWKEFKTKWDTERQGLSECVQQARERQAVAQRDCEAARTELQRMTQKASGDQSILQSTGAQMKETPCGREEGGAAVERAVGLLGAPVSAPGPGGDLKEEGEVATLSAGFRSIYFMVTRFTETLKNTLFKDMNLFAEALETPELSLSATDPLTAEQLQTALRSSDSQLNSTIAVFSRVLGADSCPSTLPAAGEEDTGEAAGKVKGQDVGRAISQEHKPTESPHLHRFTPCTEGSGTAARSPLKSEPESPSDAPRPGGMIMFTRLDLEHNKRALRHALRRGRVPAQLCQSARREMRMYSELQRQRLASLVRQYTAYLGMLEAREVMRTSSNSSAWHFLPRLQALHVQRLNRRSQHMAGLSEHRVQLALSITDTLGSIEEESGIFLIKPVLLWKKRETSLKHSGRIVSRLKISMKPDPRPTLALSSQTTASRTQIMKSLSDTKAATTGANQDPVSTVTVLGGGGLRMWSVSDAEPGKPGTQKQERDALPAMPRLLEMDVNKFLISQHHVCMKTPERSFSMDPASASPRLSLRSFLPVDRTVPCSVGLAGKTQHSHRKLQPTTMKATVCVLLALIALVGAALESQNVNCTAAGKTIVGKETTAACAQLHTEGCGPFPLQLKTGEDGAVTKSHGRVSLVTVSKGCILYVWSGAELRAGGAHTFGEGTFTEEQLSDVLKEPALAYSCECEKTESLSRKKRATFDDFQERHVISPSPVPNTNEGWTQLMRERRLFGRPINTFIHGEVDQIRQAFDLQDQSLQYYNHKGLVHWSKYKLPTTNLRLIGDEYRVAVKARMKYVAVSFRNGLPVHLDKASSRPPPKNMN</sequence>
<name>A0ABR0YWB4_HUSHU</name>
<keyword evidence="3" id="KW-0812">Transmembrane</keyword>
<dbReference type="PANTHER" id="PTHR37915">
    <property type="match status" value="1"/>
</dbReference>
<feature type="region of interest" description="Disordered" evidence="2">
    <location>
        <begin position="481"/>
        <end position="523"/>
    </location>
</feature>
<comment type="caution">
    <text evidence="5">The sequence shown here is derived from an EMBL/GenBank/DDBJ whole genome shotgun (WGS) entry which is preliminary data.</text>
</comment>
<dbReference type="SMART" id="SM00092">
    <property type="entry name" value="RNAse_Pc"/>
    <property type="match status" value="1"/>
</dbReference>
<evidence type="ECO:0000256" key="2">
    <source>
        <dbReference type="SAM" id="MobiDB-lite"/>
    </source>
</evidence>
<dbReference type="Proteomes" id="UP001369086">
    <property type="component" value="Unassembled WGS sequence"/>
</dbReference>